<dbReference type="AlphaFoldDB" id="A0A5N7MXF1"/>
<reference evidence="1 2" key="1">
    <citation type="journal article" date="2019" name="Syst. Appl. Microbiol.">
        <title>Microvirga tunisiensis sp. nov., a root nodule symbiotic bacterium isolated from Lupinus micranthus and L. luteus grown in Northern Tunisia.</title>
        <authorList>
            <person name="Msaddak A."/>
            <person name="Rejili M."/>
            <person name="Duran D."/>
            <person name="Mars M."/>
            <person name="Palacios J.M."/>
            <person name="Ruiz-Argueso T."/>
            <person name="Rey L."/>
            <person name="Imperial J."/>
        </authorList>
    </citation>
    <scope>NUCLEOTIDE SEQUENCE [LARGE SCALE GENOMIC DNA]</scope>
    <source>
        <strain evidence="1 2">Lmie10</strain>
    </source>
</reference>
<dbReference type="Proteomes" id="UP000403266">
    <property type="component" value="Unassembled WGS sequence"/>
</dbReference>
<name>A0A5N7MXF1_9HYPH</name>
<comment type="caution">
    <text evidence="1">The sequence shown here is derived from an EMBL/GenBank/DDBJ whole genome shotgun (WGS) entry which is preliminary data.</text>
</comment>
<gene>
    <name evidence="1" type="ORF">FS320_44095</name>
</gene>
<evidence type="ECO:0000313" key="1">
    <source>
        <dbReference type="EMBL" id="MPR31627.1"/>
    </source>
</evidence>
<protein>
    <submittedName>
        <fullName evidence="1">Uncharacterized protein</fullName>
    </submittedName>
</protein>
<proteinExistence type="predicted"/>
<evidence type="ECO:0000313" key="2">
    <source>
        <dbReference type="Proteomes" id="UP000403266"/>
    </source>
</evidence>
<keyword evidence="2" id="KW-1185">Reference proteome</keyword>
<organism evidence="1 2">
    <name type="scientific">Microvirga tunisiensis</name>
    <dbReference type="NCBI Taxonomy" id="2108360"/>
    <lineage>
        <taxon>Bacteria</taxon>
        <taxon>Pseudomonadati</taxon>
        <taxon>Pseudomonadota</taxon>
        <taxon>Alphaproteobacteria</taxon>
        <taxon>Hyphomicrobiales</taxon>
        <taxon>Methylobacteriaceae</taxon>
        <taxon>Microvirga</taxon>
    </lineage>
</organism>
<dbReference type="EMBL" id="VOSK01000845">
    <property type="protein sequence ID" value="MPR31627.1"/>
    <property type="molecule type" value="Genomic_DNA"/>
</dbReference>
<sequence>MRVRRKPECQRALEARLRQASGERDYSKLAREYGVSREAIRNAVEGLTFKYLPMPPKRCR</sequence>
<accession>A0A5N7MXF1</accession>